<evidence type="ECO:0000313" key="1">
    <source>
        <dbReference type="EMBL" id="MBJ6724167.1"/>
    </source>
</evidence>
<accession>A0A8J7M0A5</accession>
<reference evidence="1" key="1">
    <citation type="submission" date="2020-12" db="EMBL/GenBank/DDBJ databases">
        <title>Geomonas sp. Red875, isolated from river sediment.</title>
        <authorList>
            <person name="Xu Z."/>
            <person name="Zhang Z."/>
            <person name="Masuda Y."/>
            <person name="Itoh H."/>
            <person name="Senoo K."/>
        </authorList>
    </citation>
    <scope>NUCLEOTIDE SEQUENCE</scope>
    <source>
        <strain evidence="1">Red875</strain>
    </source>
</reference>
<comment type="caution">
    <text evidence="1">The sequence shown here is derived from an EMBL/GenBank/DDBJ whole genome shotgun (WGS) entry which is preliminary data.</text>
</comment>
<gene>
    <name evidence="1" type="ORF">JFN93_05550</name>
</gene>
<proteinExistence type="predicted"/>
<dbReference type="EMBL" id="JAEMHM010000004">
    <property type="protein sequence ID" value="MBJ6724167.1"/>
    <property type="molecule type" value="Genomic_DNA"/>
</dbReference>
<dbReference type="AlphaFoldDB" id="A0A8J7M0A5"/>
<name>A0A8J7M0A5_9BACT</name>
<dbReference type="Proteomes" id="UP000636888">
    <property type="component" value="Unassembled WGS sequence"/>
</dbReference>
<sequence length="85" mass="9370">MSINATMFAAATERSSGSVVEVVSRINGTRFVVLRVYLPEKEESAMVIGQLESVALGDTITAKGYWHVMDNQLIFNSDTIVRHLP</sequence>
<organism evidence="1 2">
    <name type="scientific">Geomesophilobacter sediminis</name>
    <dbReference type="NCBI Taxonomy" id="2798584"/>
    <lineage>
        <taxon>Bacteria</taxon>
        <taxon>Pseudomonadati</taxon>
        <taxon>Thermodesulfobacteriota</taxon>
        <taxon>Desulfuromonadia</taxon>
        <taxon>Geobacterales</taxon>
        <taxon>Geobacteraceae</taxon>
        <taxon>Geomesophilobacter</taxon>
    </lineage>
</organism>
<dbReference type="RefSeq" id="WP_199383012.1">
    <property type="nucleotide sequence ID" value="NZ_JAEMHM010000004.1"/>
</dbReference>
<keyword evidence="2" id="KW-1185">Reference proteome</keyword>
<evidence type="ECO:0000313" key="2">
    <source>
        <dbReference type="Proteomes" id="UP000636888"/>
    </source>
</evidence>
<protein>
    <submittedName>
        <fullName evidence="1">Uncharacterized protein</fullName>
    </submittedName>
</protein>